<organism evidence="2 3">
    <name type="scientific">Legionella oakridgensis</name>
    <dbReference type="NCBI Taxonomy" id="29423"/>
    <lineage>
        <taxon>Bacteria</taxon>
        <taxon>Pseudomonadati</taxon>
        <taxon>Pseudomonadota</taxon>
        <taxon>Gammaproteobacteria</taxon>
        <taxon>Legionellales</taxon>
        <taxon>Legionellaceae</taxon>
        <taxon>Legionella</taxon>
    </lineage>
</organism>
<gene>
    <name evidence="2" type="ORF">Loak_1903</name>
</gene>
<evidence type="ECO:0000313" key="3">
    <source>
        <dbReference type="Proteomes" id="UP000054858"/>
    </source>
</evidence>
<feature type="chain" id="PRO_5006916047" evidence="1">
    <location>
        <begin position="21"/>
        <end position="304"/>
    </location>
</feature>
<dbReference type="EMBL" id="LNYP01000029">
    <property type="protein sequence ID" value="KTD38227.1"/>
    <property type="molecule type" value="Genomic_DNA"/>
</dbReference>
<dbReference type="InterPro" id="IPR007825">
    <property type="entry name" value="Major_OMP_Legionella"/>
</dbReference>
<protein>
    <submittedName>
        <fullName evidence="2">Major outer membrane protein</fullName>
    </submittedName>
</protein>
<reference evidence="2 3" key="1">
    <citation type="submission" date="2015-11" db="EMBL/GenBank/DDBJ databases">
        <title>Genomic analysis of 38 Legionella species identifies large and diverse effector repertoires.</title>
        <authorList>
            <person name="Burstein D."/>
            <person name="Amaro F."/>
            <person name="Zusman T."/>
            <person name="Lifshitz Z."/>
            <person name="Cohen O."/>
            <person name="Gilbert J.A."/>
            <person name="Pupko T."/>
            <person name="Shuman H.A."/>
            <person name="Segal G."/>
        </authorList>
    </citation>
    <scope>NUCLEOTIDE SEQUENCE [LARGE SCALE GENOMIC DNA]</scope>
    <source>
        <strain evidence="2 3">Oak Ridge-10</strain>
    </source>
</reference>
<dbReference type="PATRIC" id="fig|29423.5.peg.1995"/>
<keyword evidence="1" id="KW-0732">Signal</keyword>
<feature type="signal peptide" evidence="1">
    <location>
        <begin position="1"/>
        <end position="20"/>
    </location>
</feature>
<dbReference type="AlphaFoldDB" id="A0A0W0X0Z2"/>
<evidence type="ECO:0000313" key="2">
    <source>
        <dbReference type="EMBL" id="KTD38227.1"/>
    </source>
</evidence>
<name>A0A0W0X0Z2_9GAMM</name>
<proteinExistence type="predicted"/>
<dbReference type="Proteomes" id="UP000054858">
    <property type="component" value="Unassembled WGS sequence"/>
</dbReference>
<dbReference type="Pfam" id="PF05150">
    <property type="entry name" value="Legionella_OMP"/>
    <property type="match status" value="1"/>
</dbReference>
<accession>A0A0W0X0Z2</accession>
<dbReference type="SUPFAM" id="SSF56935">
    <property type="entry name" value="Porins"/>
    <property type="match status" value="1"/>
</dbReference>
<evidence type="ECO:0000256" key="1">
    <source>
        <dbReference type="SAM" id="SignalP"/>
    </source>
</evidence>
<sequence length="304" mass="33216">MNMKKTALAVLAFGSSAVFAGAMGPVCTPGSVTIPCDRSGWDFGIQALYLQPTYKGNVYLTNFVNAAGVTNWHDLDPDWGWGFKLEGAYHFNSGNDINVNWYHYSKTTNHTVLIGDADVPVSLSTQLKPKWDAVNLEFGQHVDFGEFKNIRFHGGVQYARISNDYYDNITGTTPTERIRTKYNGFGPRVGMDLSYDWSNGFAVYANTAGALLIGDSTFNTTTLGVIDPAGISNGSNTIIVPELEAKLGAKYTCALAQGALTLDVGYLWQNYFDAQSFLTATRVGDDTDFGLQGPYIGIKYMGYV</sequence>
<comment type="caution">
    <text evidence="2">The sequence shown here is derived from an EMBL/GenBank/DDBJ whole genome shotgun (WGS) entry which is preliminary data.</text>
</comment>